<dbReference type="Proteomes" id="UP000805193">
    <property type="component" value="Unassembled WGS sequence"/>
</dbReference>
<proteinExistence type="predicted"/>
<protein>
    <submittedName>
        <fullName evidence="1">Uncharacterized protein</fullName>
    </submittedName>
</protein>
<evidence type="ECO:0000313" key="2">
    <source>
        <dbReference type="Proteomes" id="UP000805193"/>
    </source>
</evidence>
<evidence type="ECO:0000313" key="1">
    <source>
        <dbReference type="EMBL" id="KAG0423262.1"/>
    </source>
</evidence>
<accession>A0AC60PS98</accession>
<dbReference type="EMBL" id="JABSTQ010010122">
    <property type="protein sequence ID" value="KAG0423262.1"/>
    <property type="molecule type" value="Genomic_DNA"/>
</dbReference>
<comment type="caution">
    <text evidence="1">The sequence shown here is derived from an EMBL/GenBank/DDBJ whole genome shotgun (WGS) entry which is preliminary data.</text>
</comment>
<gene>
    <name evidence="1" type="ORF">HPB47_000953</name>
</gene>
<keyword evidence="2" id="KW-1185">Reference proteome</keyword>
<name>A0AC60PS98_IXOPE</name>
<sequence>MAKPGGDFPPLTLLIALCKHMVPWLRAGTAESEAPELQGVPFFACCRYTCGRHQPLKASPEERTVRSGGPGTAAVEAPESQGGLLFCCQRQKAVGLQGQSRPGHQNSKGCHYSPAVSILATTAKQAPRDPGRKDTPSAPGARCSRSTTWPGVRHALAPEFASPSLSIQLLPNKPPSVGALSNSYSTAPGPTTPRLDGLPLSRILTQEPDMEATEASISHQTDPRSCLAQPDKNWPLNFRPWTMTTLKQPPTSRIGSPTEADRPADNRFSHNGNHDRCKQIQDPPTQPTTIHRDNLGLYHGRPPAQHRQKQRPRPRIKRTIPTQGKGPAHGLPPHTEENSFRKDHLVTAMTRIQLK</sequence>
<reference evidence="1 2" key="1">
    <citation type="journal article" date="2020" name="Cell">
        <title>Large-Scale Comparative Analyses of Tick Genomes Elucidate Their Genetic Diversity and Vector Capacities.</title>
        <authorList>
            <consortium name="Tick Genome and Microbiome Consortium (TIGMIC)"/>
            <person name="Jia N."/>
            <person name="Wang J."/>
            <person name="Shi W."/>
            <person name="Du L."/>
            <person name="Sun Y."/>
            <person name="Zhan W."/>
            <person name="Jiang J.F."/>
            <person name="Wang Q."/>
            <person name="Zhang B."/>
            <person name="Ji P."/>
            <person name="Bell-Sakyi L."/>
            <person name="Cui X.M."/>
            <person name="Yuan T.T."/>
            <person name="Jiang B.G."/>
            <person name="Yang W.F."/>
            <person name="Lam T.T."/>
            <person name="Chang Q.C."/>
            <person name="Ding S.J."/>
            <person name="Wang X.J."/>
            <person name="Zhu J.G."/>
            <person name="Ruan X.D."/>
            <person name="Zhao L."/>
            <person name="Wei J.T."/>
            <person name="Ye R.Z."/>
            <person name="Que T.C."/>
            <person name="Du C.H."/>
            <person name="Zhou Y.H."/>
            <person name="Cheng J.X."/>
            <person name="Dai P.F."/>
            <person name="Guo W.B."/>
            <person name="Han X.H."/>
            <person name="Huang E.J."/>
            <person name="Li L.F."/>
            <person name="Wei W."/>
            <person name="Gao Y.C."/>
            <person name="Liu J.Z."/>
            <person name="Shao H.Z."/>
            <person name="Wang X."/>
            <person name="Wang C.C."/>
            <person name="Yang T.C."/>
            <person name="Huo Q.B."/>
            <person name="Li W."/>
            <person name="Chen H.Y."/>
            <person name="Chen S.E."/>
            <person name="Zhou L.G."/>
            <person name="Ni X.B."/>
            <person name="Tian J.H."/>
            <person name="Sheng Y."/>
            <person name="Liu T."/>
            <person name="Pan Y.S."/>
            <person name="Xia L.Y."/>
            <person name="Li J."/>
            <person name="Zhao F."/>
            <person name="Cao W.C."/>
        </authorList>
    </citation>
    <scope>NUCLEOTIDE SEQUENCE [LARGE SCALE GENOMIC DNA]</scope>
    <source>
        <strain evidence="1">Iper-2018</strain>
    </source>
</reference>
<organism evidence="1 2">
    <name type="scientific">Ixodes persulcatus</name>
    <name type="common">Taiga tick</name>
    <dbReference type="NCBI Taxonomy" id="34615"/>
    <lineage>
        <taxon>Eukaryota</taxon>
        <taxon>Metazoa</taxon>
        <taxon>Ecdysozoa</taxon>
        <taxon>Arthropoda</taxon>
        <taxon>Chelicerata</taxon>
        <taxon>Arachnida</taxon>
        <taxon>Acari</taxon>
        <taxon>Parasitiformes</taxon>
        <taxon>Ixodida</taxon>
        <taxon>Ixodoidea</taxon>
        <taxon>Ixodidae</taxon>
        <taxon>Ixodinae</taxon>
        <taxon>Ixodes</taxon>
    </lineage>
</organism>